<dbReference type="RefSeq" id="NP_042246.1">
    <property type="nucleotide sequence ID" value="NC_001613.1"/>
</dbReference>
<organism evidence="2">
    <name type="scientific">Prototheca wickerhamii</name>
    <dbReference type="NCBI Taxonomy" id="3111"/>
    <lineage>
        <taxon>Eukaryota</taxon>
        <taxon>Viridiplantae</taxon>
        <taxon>Chlorophyta</taxon>
        <taxon>core chlorophytes</taxon>
        <taxon>Trebouxiophyceae</taxon>
        <taxon>Chlorellales</taxon>
        <taxon>Chlorellaceae</taxon>
        <taxon>Prototheca</taxon>
    </lineage>
</organism>
<dbReference type="GO" id="GO:0005739">
    <property type="term" value="C:mitochondrion"/>
    <property type="evidence" value="ECO:0007669"/>
    <property type="project" value="UniProtKB-ARBA"/>
</dbReference>
<dbReference type="PANTHER" id="PTHR36181:SF2">
    <property type="entry name" value="INTRON-ENCODED ENDONUCLEASE AI3-RELATED"/>
    <property type="match status" value="1"/>
</dbReference>
<name>Q35690_PROWI</name>
<dbReference type="GeneID" id="802105"/>
<dbReference type="PIR" id="T11915">
    <property type="entry name" value="T11915"/>
</dbReference>
<protein>
    <submittedName>
        <fullName evidence="2">A1i1orf = ymf44 protein</fullName>
    </submittedName>
</protein>
<dbReference type="InterPro" id="IPR004860">
    <property type="entry name" value="LAGLIDADG_dom"/>
</dbReference>
<dbReference type="GO" id="GO:0004519">
    <property type="term" value="F:endonuclease activity"/>
    <property type="evidence" value="ECO:0007669"/>
    <property type="project" value="InterPro"/>
</dbReference>
<evidence type="ECO:0000259" key="1">
    <source>
        <dbReference type="Pfam" id="PF00961"/>
    </source>
</evidence>
<dbReference type="PANTHER" id="PTHR36181">
    <property type="entry name" value="INTRON-ENCODED ENDONUCLEASE AI3-RELATED"/>
    <property type="match status" value="1"/>
</dbReference>
<dbReference type="Gene3D" id="3.10.28.10">
    <property type="entry name" value="Homing endonucleases"/>
    <property type="match status" value="2"/>
</dbReference>
<geneLocation type="mitochondrion" evidence="2"/>
<reference evidence="2" key="2">
    <citation type="journal article" date="1994" name="J. Mol. Biol.">
        <title>Complete sequence of the mitochondrial DNA of the chlorophyte alga Prototheca wickerhamii. Gene content and genome organization.</title>
        <authorList>
            <person name="Wolff G."/>
            <person name="Plante I."/>
            <person name="Lang B.F."/>
            <person name="Kueck U."/>
            <person name="Burger G."/>
        </authorList>
    </citation>
    <scope>NUCLEOTIDE SEQUENCE</scope>
    <source>
        <strain evidence="2">263-11</strain>
    </source>
</reference>
<dbReference type="Pfam" id="PF00961">
    <property type="entry name" value="LAGLIDADG_1"/>
    <property type="match status" value="1"/>
</dbReference>
<sequence>MVSFRIVDQQVLKNVILPIFDKYPLFTRKYFDYQKFKEALNLNHTPNITSNDRNSMVELYLEKSVAIWNKAPGSFFLSPWLYTHLNSMELMYLKSEMDKFYKTQDIQLLTGLVKLYKLESIVPKYWIIGFIEVKGSFDLVNKSETRIVHGFSITQKEDPLLLSILKSVFHISTQVKFKSFQKSDVYNNFYILDTTNSRAIENIIYYFSGKDRNKTSMKGLKGLEFRIWARSYVKYKGNYEKLYRIRKIIRNLREKLKE</sequence>
<dbReference type="InterPro" id="IPR027434">
    <property type="entry name" value="Homing_endonucl"/>
</dbReference>
<reference evidence="2" key="1">
    <citation type="journal article" date="1993" name="Nucleic Acids Res.">
        <title>Mitochondrial genes in the colourless alga Prototheca wickerhamii resemble plant genes in their exons but fungal genes in their introns.</title>
        <authorList>
            <person name="Wolff G."/>
            <person name="Burger G."/>
            <person name="Lang B."/>
            <person name="Kueck U."/>
        </authorList>
    </citation>
    <scope>NUCLEOTIDE SEQUENCE</scope>
    <source>
        <strain evidence="2">263-11</strain>
    </source>
</reference>
<keyword evidence="2" id="KW-0496">Mitochondrion</keyword>
<feature type="domain" description="Homing endonuclease LAGLIDADG" evidence="1">
    <location>
        <begin position="1"/>
        <end position="39"/>
    </location>
</feature>
<gene>
    <name evidence="2" type="primary">a1i1orf = ymf44</name>
</gene>
<accession>Q35690</accession>
<evidence type="ECO:0000313" key="2">
    <source>
        <dbReference type="EMBL" id="AAD12633.1"/>
    </source>
</evidence>
<proteinExistence type="predicted"/>
<dbReference type="AlphaFoldDB" id="Q35690"/>
<dbReference type="EMBL" id="U02970">
    <property type="protein sequence ID" value="AAD12633.1"/>
    <property type="molecule type" value="Genomic_DNA"/>
</dbReference>
<dbReference type="InterPro" id="IPR051289">
    <property type="entry name" value="LAGLIDADG_Endonuclease"/>
</dbReference>
<dbReference type="SUPFAM" id="SSF55608">
    <property type="entry name" value="Homing endonucleases"/>
    <property type="match status" value="2"/>
</dbReference>